<proteinExistence type="predicted"/>
<evidence type="ECO:0000256" key="1">
    <source>
        <dbReference type="SAM" id="MobiDB-lite"/>
    </source>
</evidence>
<evidence type="ECO:0000313" key="2">
    <source>
        <dbReference type="EMBL" id="KIK19882.1"/>
    </source>
</evidence>
<sequence length="115" mass="12380">MLAPYFELAGSCLVGEEEQQVMVMERQAVAMEWMASVQEAQVLGIQVYVQAMQGQVWLPFLPTMVPWAGVPQGGGALATEAVGEQGVSGMREGMKSGGLEQEDLGGEWGNEMDNE</sequence>
<protein>
    <submittedName>
        <fullName evidence="2">Uncharacterized protein</fullName>
    </submittedName>
</protein>
<feature type="region of interest" description="Disordered" evidence="1">
    <location>
        <begin position="88"/>
        <end position="115"/>
    </location>
</feature>
<dbReference type="HOGENOM" id="CLU_130540_0_0_1"/>
<accession>A0A0C9ZBM1</accession>
<keyword evidence="3" id="KW-1185">Reference proteome</keyword>
<dbReference type="Proteomes" id="UP000054018">
    <property type="component" value="Unassembled WGS sequence"/>
</dbReference>
<reference evidence="2 3" key="1">
    <citation type="submission" date="2014-04" db="EMBL/GenBank/DDBJ databases">
        <authorList>
            <consortium name="DOE Joint Genome Institute"/>
            <person name="Kuo A."/>
            <person name="Kohler A."/>
            <person name="Costa M.D."/>
            <person name="Nagy L.G."/>
            <person name="Floudas D."/>
            <person name="Copeland A."/>
            <person name="Barry K.W."/>
            <person name="Cichocki N."/>
            <person name="Veneault-Fourrey C."/>
            <person name="LaButti K."/>
            <person name="Lindquist E.A."/>
            <person name="Lipzen A."/>
            <person name="Lundell T."/>
            <person name="Morin E."/>
            <person name="Murat C."/>
            <person name="Sun H."/>
            <person name="Tunlid A."/>
            <person name="Henrissat B."/>
            <person name="Grigoriev I.V."/>
            <person name="Hibbett D.S."/>
            <person name="Martin F."/>
            <person name="Nordberg H.P."/>
            <person name="Cantor M.N."/>
            <person name="Hua S.X."/>
        </authorList>
    </citation>
    <scope>NUCLEOTIDE SEQUENCE [LARGE SCALE GENOMIC DNA]</scope>
    <source>
        <strain evidence="2 3">441</strain>
    </source>
</reference>
<organism evidence="2 3">
    <name type="scientific">Pisolithus microcarpus 441</name>
    <dbReference type="NCBI Taxonomy" id="765257"/>
    <lineage>
        <taxon>Eukaryota</taxon>
        <taxon>Fungi</taxon>
        <taxon>Dikarya</taxon>
        <taxon>Basidiomycota</taxon>
        <taxon>Agaricomycotina</taxon>
        <taxon>Agaricomycetes</taxon>
        <taxon>Agaricomycetidae</taxon>
        <taxon>Boletales</taxon>
        <taxon>Sclerodermatineae</taxon>
        <taxon>Pisolithaceae</taxon>
        <taxon>Pisolithus</taxon>
    </lineage>
</organism>
<gene>
    <name evidence="2" type="ORF">PISMIDRAFT_13366</name>
</gene>
<evidence type="ECO:0000313" key="3">
    <source>
        <dbReference type="Proteomes" id="UP000054018"/>
    </source>
</evidence>
<dbReference type="EMBL" id="KN833776">
    <property type="protein sequence ID" value="KIK19882.1"/>
    <property type="molecule type" value="Genomic_DNA"/>
</dbReference>
<feature type="compositionally biased region" description="Acidic residues" evidence="1">
    <location>
        <begin position="100"/>
        <end position="115"/>
    </location>
</feature>
<dbReference type="AlphaFoldDB" id="A0A0C9ZBM1"/>
<name>A0A0C9ZBM1_9AGAM</name>
<reference evidence="3" key="2">
    <citation type="submission" date="2015-01" db="EMBL/GenBank/DDBJ databases">
        <title>Evolutionary Origins and Diversification of the Mycorrhizal Mutualists.</title>
        <authorList>
            <consortium name="DOE Joint Genome Institute"/>
            <consortium name="Mycorrhizal Genomics Consortium"/>
            <person name="Kohler A."/>
            <person name="Kuo A."/>
            <person name="Nagy L.G."/>
            <person name="Floudas D."/>
            <person name="Copeland A."/>
            <person name="Barry K.W."/>
            <person name="Cichocki N."/>
            <person name="Veneault-Fourrey C."/>
            <person name="LaButti K."/>
            <person name="Lindquist E.A."/>
            <person name="Lipzen A."/>
            <person name="Lundell T."/>
            <person name="Morin E."/>
            <person name="Murat C."/>
            <person name="Riley R."/>
            <person name="Ohm R."/>
            <person name="Sun H."/>
            <person name="Tunlid A."/>
            <person name="Henrissat B."/>
            <person name="Grigoriev I.V."/>
            <person name="Hibbett D.S."/>
            <person name="Martin F."/>
        </authorList>
    </citation>
    <scope>NUCLEOTIDE SEQUENCE [LARGE SCALE GENOMIC DNA]</scope>
    <source>
        <strain evidence="3">441</strain>
    </source>
</reference>